<evidence type="ECO:0000259" key="2">
    <source>
        <dbReference type="PROSITE" id="PS51724"/>
    </source>
</evidence>
<evidence type="ECO:0000256" key="1">
    <source>
        <dbReference type="SAM" id="SignalP"/>
    </source>
</evidence>
<feature type="chain" id="PRO_5021503754" evidence="1">
    <location>
        <begin position="19"/>
        <end position="162"/>
    </location>
</feature>
<feature type="domain" description="SPOR" evidence="2">
    <location>
        <begin position="78"/>
        <end position="157"/>
    </location>
</feature>
<dbReference type="GO" id="GO:0042834">
    <property type="term" value="F:peptidoglycan binding"/>
    <property type="evidence" value="ECO:0007669"/>
    <property type="project" value="InterPro"/>
</dbReference>
<keyword evidence="1" id="KW-0732">Signal</keyword>
<organism evidence="3 4">
    <name type="scientific">Empedobacter tilapiae</name>
    <dbReference type="NCBI Taxonomy" id="2491114"/>
    <lineage>
        <taxon>Bacteria</taxon>
        <taxon>Pseudomonadati</taxon>
        <taxon>Bacteroidota</taxon>
        <taxon>Flavobacteriia</taxon>
        <taxon>Flavobacteriales</taxon>
        <taxon>Weeksellaceae</taxon>
        <taxon>Empedobacter</taxon>
    </lineage>
</organism>
<accession>A0A4Z1AZJ7</accession>
<dbReference type="RefSeq" id="WP_135836614.1">
    <property type="nucleotide sequence ID" value="NZ_CAUQWU010000016.1"/>
</dbReference>
<dbReference type="Gene3D" id="3.30.70.1070">
    <property type="entry name" value="Sporulation related repeat"/>
    <property type="match status" value="1"/>
</dbReference>
<keyword evidence="4" id="KW-1185">Reference proteome</keyword>
<reference evidence="3 4" key="1">
    <citation type="submission" date="2019-03" db="EMBL/GenBank/DDBJ databases">
        <title>Empedobacter tilapiae sp. nov., isolated from an intestine of Nile tilapia Oreochromis niloticus.</title>
        <authorList>
            <person name="Kim Y.-O."/>
            <person name="Yoon J.-H."/>
        </authorList>
    </citation>
    <scope>NUCLEOTIDE SEQUENCE [LARGE SCALE GENOMIC DNA]</scope>
    <source>
        <strain evidence="3 4">MRS2</strain>
    </source>
</reference>
<dbReference type="InterPro" id="IPR007730">
    <property type="entry name" value="SPOR-like_dom"/>
</dbReference>
<dbReference type="Pfam" id="PF05036">
    <property type="entry name" value="SPOR"/>
    <property type="match status" value="1"/>
</dbReference>
<dbReference type="AlphaFoldDB" id="A0A4Z1AZJ7"/>
<sequence length="162" mass="18652">MKKFIFLFIVSFSTFIFAQDKIDTVQFINNGTLNIEIDSRINTILKTKEDATCTYATPVKKNTEKKATVQSSDPCAGNPQINGFKIQIYYSKDRKDADKVRNEFMRSYPDLSAQTVYYSPDYRVLVGDYFTRASASKDIRRLKSKYNSAFSIPFKVLCRKAK</sequence>
<dbReference type="OrthoDB" id="2473397at2"/>
<evidence type="ECO:0000313" key="3">
    <source>
        <dbReference type="EMBL" id="TGN23056.1"/>
    </source>
</evidence>
<protein>
    <submittedName>
        <fullName evidence="3">SPOR domain-containing protein</fullName>
    </submittedName>
</protein>
<comment type="caution">
    <text evidence="3">The sequence shown here is derived from an EMBL/GenBank/DDBJ whole genome shotgun (WGS) entry which is preliminary data.</text>
</comment>
<feature type="signal peptide" evidence="1">
    <location>
        <begin position="1"/>
        <end position="18"/>
    </location>
</feature>
<dbReference type="EMBL" id="SRPE01000012">
    <property type="protein sequence ID" value="TGN23056.1"/>
    <property type="molecule type" value="Genomic_DNA"/>
</dbReference>
<dbReference type="SUPFAM" id="SSF110997">
    <property type="entry name" value="Sporulation related repeat"/>
    <property type="match status" value="1"/>
</dbReference>
<name>A0A4Z1AZJ7_9FLAO</name>
<proteinExistence type="predicted"/>
<gene>
    <name evidence="3" type="ORF">E4J94_15035</name>
</gene>
<evidence type="ECO:0000313" key="4">
    <source>
        <dbReference type="Proteomes" id="UP000297998"/>
    </source>
</evidence>
<dbReference type="Proteomes" id="UP000297998">
    <property type="component" value="Unassembled WGS sequence"/>
</dbReference>
<dbReference type="PROSITE" id="PS51724">
    <property type="entry name" value="SPOR"/>
    <property type="match status" value="1"/>
</dbReference>
<dbReference type="InterPro" id="IPR036680">
    <property type="entry name" value="SPOR-like_sf"/>
</dbReference>